<dbReference type="InterPro" id="IPR011990">
    <property type="entry name" value="TPR-like_helical_dom_sf"/>
</dbReference>
<dbReference type="PANTHER" id="PTHR45586:SF1">
    <property type="entry name" value="LIPOPOLYSACCHARIDE ASSEMBLY PROTEIN B"/>
    <property type="match status" value="1"/>
</dbReference>
<feature type="signal peptide" evidence="4">
    <location>
        <begin position="1"/>
        <end position="21"/>
    </location>
</feature>
<dbReference type="PANTHER" id="PTHR45586">
    <property type="entry name" value="TPR REPEAT-CONTAINING PROTEIN PA4667"/>
    <property type="match status" value="1"/>
</dbReference>
<evidence type="ECO:0000313" key="6">
    <source>
        <dbReference type="Proteomes" id="UP000009011"/>
    </source>
</evidence>
<dbReference type="Pfam" id="PF00515">
    <property type="entry name" value="TPR_1"/>
    <property type="match status" value="1"/>
</dbReference>
<evidence type="ECO:0000256" key="3">
    <source>
        <dbReference type="PROSITE-ProRule" id="PRU00339"/>
    </source>
</evidence>
<feature type="chain" id="PRO_5003707455" evidence="4">
    <location>
        <begin position="22"/>
        <end position="411"/>
    </location>
</feature>
<dbReference type="Pfam" id="PF13181">
    <property type="entry name" value="TPR_8"/>
    <property type="match status" value="1"/>
</dbReference>
<keyword evidence="6" id="KW-1185">Reference proteome</keyword>
<sequence>MKHLKYLLMMTYLLGVSSLYAQNQLMANFSLFYEYHKNKDYVSAAPYGWKVINEDPSQFIKYKIFPKMEETLWYLHDSTNATDDEKKALTDTILYFYDKAIQYEPDLAGYYLARKAYVMEVWADESAEKIIPVYEEALAKDPELPAFYKDRLGILYIKSANEENGYKLKALDLYSKLSEAEPDNPLWIQKLESIAENIEELVEITKKSWDLDKENLEKAWKYASTCLRAQDYEKAVEPLEFLTQKAPDVINYWKQLASAYDKLDKTDKAINAYKKVIELQPDGKENYVNLALIYKRLDQLSVARTYLQKAMKIDPQWDYPYLIEAQLYEQAARSCDYDFMAKCVYQLAVDTYRKAASLGGQYATVAADRVKALQNSVPTKEDYFFRKLKSGDTIKIEGACYSWIDRSIQVP</sequence>
<feature type="repeat" description="TPR" evidence="3">
    <location>
        <begin position="250"/>
        <end position="283"/>
    </location>
</feature>
<keyword evidence="4" id="KW-0732">Signal</keyword>
<feature type="repeat" description="TPR" evidence="3">
    <location>
        <begin position="284"/>
        <end position="317"/>
    </location>
</feature>
<gene>
    <name evidence="5" type="ordered locus">MROS_0049</name>
</gene>
<dbReference type="eggNOG" id="COG0457">
    <property type="taxonomic scope" value="Bacteria"/>
</dbReference>
<dbReference type="KEGG" id="mro:MROS_0049"/>
<dbReference type="PROSITE" id="PS50005">
    <property type="entry name" value="TPR"/>
    <property type="match status" value="2"/>
</dbReference>
<dbReference type="Gene3D" id="1.25.40.10">
    <property type="entry name" value="Tetratricopeptide repeat domain"/>
    <property type="match status" value="2"/>
</dbReference>
<dbReference type="InterPro" id="IPR051012">
    <property type="entry name" value="CellSynth/LPSAsmb/PSIAsmb"/>
</dbReference>
<evidence type="ECO:0000256" key="2">
    <source>
        <dbReference type="ARBA" id="ARBA00022803"/>
    </source>
</evidence>
<reference evidence="5 6" key="1">
    <citation type="journal article" date="2013" name="PLoS ONE">
        <title>Genomic analysis of Melioribacter roseus, facultatively anaerobic organotrophic bacterium representing a novel deep lineage within Bacteriodetes/Chlorobi group.</title>
        <authorList>
            <person name="Kadnikov V.V."/>
            <person name="Mardanov A.V."/>
            <person name="Podosokorskaya O.A."/>
            <person name="Gavrilov S.N."/>
            <person name="Kublanov I.V."/>
            <person name="Beletsky A.V."/>
            <person name="Bonch-Osmolovskaya E.A."/>
            <person name="Ravin N.V."/>
        </authorList>
    </citation>
    <scope>NUCLEOTIDE SEQUENCE [LARGE SCALE GENOMIC DNA]</scope>
    <source>
        <strain evidence="6">JCM 17771 / P3M-2</strain>
    </source>
</reference>
<accession>I6ZW40</accession>
<dbReference type="SMART" id="SM00028">
    <property type="entry name" value="TPR"/>
    <property type="match status" value="2"/>
</dbReference>
<dbReference type="STRING" id="1191523.MROS_0049"/>
<dbReference type="EMBL" id="CP003557">
    <property type="protein sequence ID" value="AFN73293.1"/>
    <property type="molecule type" value="Genomic_DNA"/>
</dbReference>
<proteinExistence type="predicted"/>
<dbReference type="Proteomes" id="UP000009011">
    <property type="component" value="Chromosome"/>
</dbReference>
<name>I6ZW40_MELRP</name>
<dbReference type="HOGENOM" id="CLU_668694_0_0_10"/>
<organism evidence="5 6">
    <name type="scientific">Melioribacter roseus (strain DSM 23840 / JCM 17771 / VKM B-2668 / P3M-2)</name>
    <dbReference type="NCBI Taxonomy" id="1191523"/>
    <lineage>
        <taxon>Bacteria</taxon>
        <taxon>Pseudomonadati</taxon>
        <taxon>Ignavibacteriota</taxon>
        <taxon>Ignavibacteria</taxon>
        <taxon>Ignavibacteriales</taxon>
        <taxon>Melioribacteraceae</taxon>
        <taxon>Melioribacter</taxon>
    </lineage>
</organism>
<keyword evidence="1" id="KW-0677">Repeat</keyword>
<dbReference type="AlphaFoldDB" id="I6ZW40"/>
<dbReference type="OrthoDB" id="1522899at2"/>
<dbReference type="InterPro" id="IPR019734">
    <property type="entry name" value="TPR_rpt"/>
</dbReference>
<dbReference type="SUPFAM" id="SSF48452">
    <property type="entry name" value="TPR-like"/>
    <property type="match status" value="2"/>
</dbReference>
<dbReference type="RefSeq" id="WP_014854730.1">
    <property type="nucleotide sequence ID" value="NC_018178.1"/>
</dbReference>
<keyword evidence="2 3" id="KW-0802">TPR repeat</keyword>
<evidence type="ECO:0000256" key="1">
    <source>
        <dbReference type="ARBA" id="ARBA00022737"/>
    </source>
</evidence>
<evidence type="ECO:0000313" key="5">
    <source>
        <dbReference type="EMBL" id="AFN73293.1"/>
    </source>
</evidence>
<protein>
    <submittedName>
        <fullName evidence="5">Tetratricopeptide TPR_2 repeat protein</fullName>
    </submittedName>
</protein>
<evidence type="ECO:0000256" key="4">
    <source>
        <dbReference type="SAM" id="SignalP"/>
    </source>
</evidence>